<name>A0ABV9JEJ7_9LACT</name>
<feature type="transmembrane region" description="Helical" evidence="1">
    <location>
        <begin position="29"/>
        <end position="46"/>
    </location>
</feature>
<accession>A0ABV9JEJ7</accession>
<dbReference type="Pfam" id="PF09922">
    <property type="entry name" value="LiaF-like_C"/>
    <property type="match status" value="1"/>
</dbReference>
<keyword evidence="4" id="KW-1185">Reference proteome</keyword>
<keyword evidence="1" id="KW-0472">Membrane</keyword>
<dbReference type="NCBIfam" id="NF040535">
    <property type="entry name" value="LiaF_C_term"/>
    <property type="match status" value="1"/>
</dbReference>
<comment type="caution">
    <text evidence="3">The sequence shown here is derived from an EMBL/GenBank/DDBJ whole genome shotgun (WGS) entry which is preliminary data.</text>
</comment>
<feature type="transmembrane region" description="Helical" evidence="1">
    <location>
        <begin position="7"/>
        <end position="23"/>
    </location>
</feature>
<keyword evidence="1" id="KW-1133">Transmembrane helix</keyword>
<reference evidence="4" key="1">
    <citation type="journal article" date="2019" name="Int. J. Syst. Evol. Microbiol.">
        <title>The Global Catalogue of Microorganisms (GCM) 10K type strain sequencing project: providing services to taxonomists for standard genome sequencing and annotation.</title>
        <authorList>
            <consortium name="The Broad Institute Genomics Platform"/>
            <consortium name="The Broad Institute Genome Sequencing Center for Infectious Disease"/>
            <person name="Wu L."/>
            <person name="Ma J."/>
        </authorList>
    </citation>
    <scope>NUCLEOTIDE SEQUENCE [LARGE SCALE GENOMIC DNA]</scope>
    <source>
        <strain evidence="4">CCUG 63287</strain>
    </source>
</reference>
<evidence type="ECO:0000259" key="2">
    <source>
        <dbReference type="Pfam" id="PF09922"/>
    </source>
</evidence>
<feature type="transmembrane region" description="Helical" evidence="1">
    <location>
        <begin position="58"/>
        <end position="87"/>
    </location>
</feature>
<organism evidence="3 4">
    <name type="scientific">Lactococcus nasutitermitis</name>
    <dbReference type="NCBI Taxonomy" id="1652957"/>
    <lineage>
        <taxon>Bacteria</taxon>
        <taxon>Bacillati</taxon>
        <taxon>Bacillota</taxon>
        <taxon>Bacilli</taxon>
        <taxon>Lactobacillales</taxon>
        <taxon>Streptococcaceae</taxon>
        <taxon>Lactococcus</taxon>
    </lineage>
</organism>
<evidence type="ECO:0000313" key="4">
    <source>
        <dbReference type="Proteomes" id="UP001595987"/>
    </source>
</evidence>
<feature type="domain" description="Cell wall-active antibiotics response LiaF-like C-terminal" evidence="2">
    <location>
        <begin position="113"/>
        <end position="208"/>
    </location>
</feature>
<sequence>MNRRLRVILIIEALIIFGLLFHMARSPHFLVMLVLSIVFSLLASRLRSGFFRVISTVLWAITVIILVTAGWFWLAIIFPIITVIVFWKNHPREMQGNPSSVFFGHQTENPETRINKNNGNDIIDLDDISFKATGNSLSIKKATGNTKIIVPDDVAVVLDVTTNTGIVKIFDEAAKINAGNIRYFSENAESMTKRIRIMIRVETGNIEVVRG</sequence>
<gene>
    <name evidence="3" type="primary">liaF</name>
    <name evidence="3" type="ORF">ACFO26_05490</name>
</gene>
<evidence type="ECO:0000256" key="1">
    <source>
        <dbReference type="SAM" id="Phobius"/>
    </source>
</evidence>
<proteinExistence type="predicted"/>
<dbReference type="EMBL" id="JBHSGD010000005">
    <property type="protein sequence ID" value="MFC4652358.1"/>
    <property type="molecule type" value="Genomic_DNA"/>
</dbReference>
<protein>
    <submittedName>
        <fullName evidence="3">Cell wall-active antibiotics response protein LiaF</fullName>
    </submittedName>
</protein>
<keyword evidence="1" id="KW-0812">Transmembrane</keyword>
<dbReference type="Proteomes" id="UP001595987">
    <property type="component" value="Unassembled WGS sequence"/>
</dbReference>
<dbReference type="InterPro" id="IPR047793">
    <property type="entry name" value="LiaF_C"/>
</dbReference>
<dbReference type="RefSeq" id="WP_213534969.1">
    <property type="nucleotide sequence ID" value="NZ_BOVQ01000004.1"/>
</dbReference>
<dbReference type="InterPro" id="IPR024425">
    <property type="entry name" value="LiaF-like_C"/>
</dbReference>
<evidence type="ECO:0000313" key="3">
    <source>
        <dbReference type="EMBL" id="MFC4652358.1"/>
    </source>
</evidence>